<dbReference type="InterPro" id="IPR009594">
    <property type="entry name" value="Tscrpt_reg_HTH_AraC_N"/>
</dbReference>
<evidence type="ECO:0000313" key="5">
    <source>
        <dbReference type="EMBL" id="GAL82560.1"/>
    </source>
</evidence>
<accession>A0A090WZN4</accession>
<reference evidence="5 6" key="1">
    <citation type="journal article" date="2014" name="Genome Announc.">
        <title>Draft Genome Sequences of Marine Flavobacterium Algibacter lectus Strains SS8 and NR4.</title>
        <authorList>
            <person name="Takatani N."/>
            <person name="Nakanishi M."/>
            <person name="Meirelles P."/>
            <person name="Mino S."/>
            <person name="Suda W."/>
            <person name="Oshima K."/>
            <person name="Hattori M."/>
            <person name="Ohkuma M."/>
            <person name="Hosokawa M."/>
            <person name="Miyashita K."/>
            <person name="Thompson F.L."/>
            <person name="Niwa A."/>
            <person name="Sawabe T."/>
            <person name="Sawabe T."/>
        </authorList>
    </citation>
    <scope>NUCLEOTIDE SEQUENCE [LARGE SCALE GENOMIC DNA]</scope>
    <source>
        <strain evidence="6">JCM19274</strain>
    </source>
</reference>
<proteinExistence type="predicted"/>
<dbReference type="Pfam" id="PF12833">
    <property type="entry name" value="HTH_18"/>
    <property type="match status" value="1"/>
</dbReference>
<dbReference type="PANTHER" id="PTHR43280">
    <property type="entry name" value="ARAC-FAMILY TRANSCRIPTIONAL REGULATOR"/>
    <property type="match status" value="1"/>
</dbReference>
<dbReference type="Proteomes" id="UP000029643">
    <property type="component" value="Unassembled WGS sequence"/>
</dbReference>
<dbReference type="GO" id="GO:0043565">
    <property type="term" value="F:sequence-specific DNA binding"/>
    <property type="evidence" value="ECO:0007669"/>
    <property type="project" value="InterPro"/>
</dbReference>
<dbReference type="InterPro" id="IPR018060">
    <property type="entry name" value="HTH_AraC"/>
</dbReference>
<keyword evidence="3" id="KW-0804">Transcription</keyword>
<evidence type="ECO:0000256" key="3">
    <source>
        <dbReference type="ARBA" id="ARBA00023163"/>
    </source>
</evidence>
<name>A0A090WZN4_9FLAO</name>
<dbReference type="Gene3D" id="1.10.10.60">
    <property type="entry name" value="Homeodomain-like"/>
    <property type="match status" value="2"/>
</dbReference>
<dbReference type="RefSeq" id="WP_042501547.1">
    <property type="nucleotide sequence ID" value="NZ_BBNU01000033.1"/>
</dbReference>
<evidence type="ECO:0000256" key="2">
    <source>
        <dbReference type="ARBA" id="ARBA00023125"/>
    </source>
</evidence>
<dbReference type="PANTHER" id="PTHR43280:SF2">
    <property type="entry name" value="HTH-TYPE TRANSCRIPTIONAL REGULATOR EXSA"/>
    <property type="match status" value="1"/>
</dbReference>
<feature type="domain" description="HTH araC/xylS-type" evidence="4">
    <location>
        <begin position="204"/>
        <end position="304"/>
    </location>
</feature>
<evidence type="ECO:0000259" key="4">
    <source>
        <dbReference type="PROSITE" id="PS01124"/>
    </source>
</evidence>
<dbReference type="GO" id="GO:0003700">
    <property type="term" value="F:DNA-binding transcription factor activity"/>
    <property type="evidence" value="ECO:0007669"/>
    <property type="project" value="InterPro"/>
</dbReference>
<dbReference type="SMART" id="SM00342">
    <property type="entry name" value="HTH_ARAC"/>
    <property type="match status" value="1"/>
</dbReference>
<evidence type="ECO:0000313" key="6">
    <source>
        <dbReference type="Proteomes" id="UP000029643"/>
    </source>
</evidence>
<evidence type="ECO:0000256" key="1">
    <source>
        <dbReference type="ARBA" id="ARBA00023015"/>
    </source>
</evidence>
<keyword evidence="1" id="KW-0805">Transcription regulation</keyword>
<dbReference type="InterPro" id="IPR009057">
    <property type="entry name" value="Homeodomain-like_sf"/>
</dbReference>
<dbReference type="AlphaFoldDB" id="A0A090WZN4"/>
<comment type="caution">
    <text evidence="5">The sequence shown here is derived from an EMBL/GenBank/DDBJ whole genome shotgun (WGS) entry which is preliminary data.</text>
</comment>
<dbReference type="Pfam" id="PF06719">
    <property type="entry name" value="AraC_N"/>
    <property type="match status" value="1"/>
</dbReference>
<dbReference type="SUPFAM" id="SSF46689">
    <property type="entry name" value="Homeodomain-like"/>
    <property type="match status" value="2"/>
</dbReference>
<organism evidence="5 6">
    <name type="scientific">Algibacter lectus</name>
    <dbReference type="NCBI Taxonomy" id="221126"/>
    <lineage>
        <taxon>Bacteria</taxon>
        <taxon>Pseudomonadati</taxon>
        <taxon>Bacteroidota</taxon>
        <taxon>Flavobacteriia</taxon>
        <taxon>Flavobacteriales</taxon>
        <taxon>Flavobacteriaceae</taxon>
        <taxon>Algibacter</taxon>
    </lineage>
</organism>
<sequence length="307" mass="35133">MSQLLNHHRSTRKLTTLVENRTTYNAEYAELNIYETHAYAEKVALKFDFPIIASMLTGKKIMHIDGLESFDFFPPGESVVMPTNKEMVIDFPPLASLDSPTQCLALGIDGSKIDEVVQKFNHHVAIENENNTWKLDENASHLINNTDVNHLVERLVYTFTNNNTSKDVLLDLMIQELVVRLLQTKAKAFILNDTESIFNDTRIGMVIKFIKNNLTNKDISVDLLAKKACMSTSHFHKKFKNTLGISPIDYINSEKIKFSKKLIKESKDFRMAEVAFKSGFNNTSYFNRQFKKVELITPQQFKASLSK</sequence>
<dbReference type="EMBL" id="BBNU01000033">
    <property type="protein sequence ID" value="GAL82560.1"/>
    <property type="molecule type" value="Genomic_DNA"/>
</dbReference>
<gene>
    <name evidence="5" type="ORF">JCM19274_2336</name>
</gene>
<protein>
    <submittedName>
        <fullName evidence="5">Transcriptional regulator</fullName>
    </submittedName>
</protein>
<dbReference type="PROSITE" id="PS01124">
    <property type="entry name" value="HTH_ARAC_FAMILY_2"/>
    <property type="match status" value="1"/>
</dbReference>
<dbReference type="STRING" id="221126.SAMN04489722_11717"/>
<keyword evidence="2" id="KW-0238">DNA-binding</keyword>